<organism evidence="4 5">
    <name type="scientific">Saccharopolyspora flava</name>
    <dbReference type="NCBI Taxonomy" id="95161"/>
    <lineage>
        <taxon>Bacteria</taxon>
        <taxon>Bacillati</taxon>
        <taxon>Actinomycetota</taxon>
        <taxon>Actinomycetes</taxon>
        <taxon>Pseudonocardiales</taxon>
        <taxon>Pseudonocardiaceae</taxon>
        <taxon>Saccharopolyspora</taxon>
    </lineage>
</organism>
<reference evidence="5" key="1">
    <citation type="submission" date="2016-10" db="EMBL/GenBank/DDBJ databases">
        <authorList>
            <person name="Varghese N."/>
            <person name="Submissions S."/>
        </authorList>
    </citation>
    <scope>NUCLEOTIDE SEQUENCE [LARGE SCALE GENOMIC DNA]</scope>
    <source>
        <strain evidence="5">DSM 44771</strain>
    </source>
</reference>
<dbReference type="Proteomes" id="UP000198852">
    <property type="component" value="Unassembled WGS sequence"/>
</dbReference>
<evidence type="ECO:0000256" key="1">
    <source>
        <dbReference type="ARBA" id="ARBA00022679"/>
    </source>
</evidence>
<dbReference type="InterPro" id="IPR000182">
    <property type="entry name" value="GNAT_dom"/>
</dbReference>
<sequence length="160" mass="18039">MTLQPLATAVQRAYTADLDAFDFYRMLRLRVDVFVVEQEAPYHELDGRDLEDSTRHFWVDSADDYVLGYLRLLEDPDGVYRIGRVCTAKSARGLGIARKLMRAAVAEVQNSPAVLSAQTYAKGFYASFGFVEVGDEYLEDGIPHIDMRREPRRAGVTAGR</sequence>
<evidence type="ECO:0000256" key="2">
    <source>
        <dbReference type="ARBA" id="ARBA00023315"/>
    </source>
</evidence>
<dbReference type="SUPFAM" id="SSF55729">
    <property type="entry name" value="Acyl-CoA N-acyltransferases (Nat)"/>
    <property type="match status" value="1"/>
</dbReference>
<feature type="domain" description="N-acetyltransferase" evidence="3">
    <location>
        <begin position="13"/>
        <end position="152"/>
    </location>
</feature>
<keyword evidence="5" id="KW-1185">Reference proteome</keyword>
<dbReference type="InterPro" id="IPR016181">
    <property type="entry name" value="Acyl_CoA_acyltransferase"/>
</dbReference>
<evidence type="ECO:0000313" key="4">
    <source>
        <dbReference type="EMBL" id="SFS35182.1"/>
    </source>
</evidence>
<dbReference type="STRING" id="95161.SAMN05660874_00455"/>
<dbReference type="RefSeq" id="WP_175547897.1">
    <property type="nucleotide sequence ID" value="NZ_FOZX01000001.1"/>
</dbReference>
<dbReference type="Pfam" id="PF13673">
    <property type="entry name" value="Acetyltransf_10"/>
    <property type="match status" value="1"/>
</dbReference>
<name>A0A1I6P4T0_9PSEU</name>
<evidence type="ECO:0000259" key="3">
    <source>
        <dbReference type="PROSITE" id="PS51186"/>
    </source>
</evidence>
<keyword evidence="1" id="KW-0808">Transferase</keyword>
<dbReference type="PANTHER" id="PTHR43877">
    <property type="entry name" value="AMINOALKYLPHOSPHONATE N-ACETYLTRANSFERASE-RELATED-RELATED"/>
    <property type="match status" value="1"/>
</dbReference>
<proteinExistence type="predicted"/>
<gene>
    <name evidence="4" type="ORF">SAMN05660874_00455</name>
</gene>
<dbReference type="Gene3D" id="3.40.630.30">
    <property type="match status" value="1"/>
</dbReference>
<keyword evidence="2" id="KW-0012">Acyltransferase</keyword>
<dbReference type="CDD" id="cd04301">
    <property type="entry name" value="NAT_SF"/>
    <property type="match status" value="1"/>
</dbReference>
<dbReference type="EMBL" id="FOZX01000001">
    <property type="protein sequence ID" value="SFS35182.1"/>
    <property type="molecule type" value="Genomic_DNA"/>
</dbReference>
<dbReference type="PANTHER" id="PTHR43877:SF2">
    <property type="entry name" value="AMINOALKYLPHOSPHONATE N-ACETYLTRANSFERASE-RELATED"/>
    <property type="match status" value="1"/>
</dbReference>
<dbReference type="AlphaFoldDB" id="A0A1I6P4T0"/>
<dbReference type="PROSITE" id="PS51186">
    <property type="entry name" value="GNAT"/>
    <property type="match status" value="1"/>
</dbReference>
<protein>
    <submittedName>
        <fullName evidence="4">ElaA protein</fullName>
    </submittedName>
</protein>
<accession>A0A1I6P4T0</accession>
<evidence type="ECO:0000313" key="5">
    <source>
        <dbReference type="Proteomes" id="UP000198852"/>
    </source>
</evidence>
<dbReference type="GO" id="GO:0016747">
    <property type="term" value="F:acyltransferase activity, transferring groups other than amino-acyl groups"/>
    <property type="evidence" value="ECO:0007669"/>
    <property type="project" value="InterPro"/>
</dbReference>
<dbReference type="InterPro" id="IPR050832">
    <property type="entry name" value="Bact_Acetyltransf"/>
</dbReference>